<accession>A0A561BBD4</accession>
<protein>
    <submittedName>
        <fullName evidence="3">HTH-type transcriptional regulator/antitoxin HipB</fullName>
    </submittedName>
</protein>
<dbReference type="AlphaFoldDB" id="A0A561BBD4"/>
<dbReference type="OrthoDB" id="8757559at2"/>
<reference evidence="3 4" key="1">
    <citation type="submission" date="2019-06" db="EMBL/GenBank/DDBJ databases">
        <title>Sorghum-associated microbial communities from plants grown in Nebraska, USA.</title>
        <authorList>
            <person name="Schachtman D."/>
        </authorList>
    </citation>
    <scope>NUCLEOTIDE SEQUENCE [LARGE SCALE GENOMIC DNA]</scope>
    <source>
        <strain evidence="3 4">T529</strain>
    </source>
</reference>
<dbReference type="InterPro" id="IPR010982">
    <property type="entry name" value="Lambda_DNA-bd_dom_sf"/>
</dbReference>
<organism evidence="3 4">
    <name type="scientific">Variovorax beijingensis</name>
    <dbReference type="NCBI Taxonomy" id="2496117"/>
    <lineage>
        <taxon>Bacteria</taxon>
        <taxon>Pseudomonadati</taxon>
        <taxon>Pseudomonadota</taxon>
        <taxon>Betaproteobacteria</taxon>
        <taxon>Burkholderiales</taxon>
        <taxon>Comamonadaceae</taxon>
        <taxon>Variovorax</taxon>
    </lineage>
</organism>
<gene>
    <name evidence="3" type="ORF">FB547_113106</name>
</gene>
<proteinExistence type="predicted"/>
<evidence type="ECO:0000259" key="2">
    <source>
        <dbReference type="PROSITE" id="PS50943"/>
    </source>
</evidence>
<dbReference type="CDD" id="cd00093">
    <property type="entry name" value="HTH_XRE"/>
    <property type="match status" value="1"/>
</dbReference>
<dbReference type="Proteomes" id="UP000319722">
    <property type="component" value="Unassembled WGS sequence"/>
</dbReference>
<comment type="caution">
    <text evidence="3">The sequence shown here is derived from an EMBL/GenBank/DDBJ whole genome shotgun (WGS) entry which is preliminary data.</text>
</comment>
<dbReference type="Pfam" id="PF01381">
    <property type="entry name" value="HTH_3"/>
    <property type="match status" value="1"/>
</dbReference>
<dbReference type="PROSITE" id="PS50943">
    <property type="entry name" value="HTH_CROC1"/>
    <property type="match status" value="1"/>
</dbReference>
<evidence type="ECO:0000313" key="4">
    <source>
        <dbReference type="Proteomes" id="UP000319722"/>
    </source>
</evidence>
<feature type="domain" description="HTH cro/C1-type" evidence="2">
    <location>
        <begin position="15"/>
        <end position="66"/>
    </location>
</feature>
<dbReference type="EMBL" id="VIVL01000013">
    <property type="protein sequence ID" value="TWD76224.1"/>
    <property type="molecule type" value="Genomic_DNA"/>
</dbReference>
<feature type="region of interest" description="Disordered" evidence="1">
    <location>
        <begin position="73"/>
        <end position="101"/>
    </location>
</feature>
<dbReference type="SMART" id="SM00530">
    <property type="entry name" value="HTH_XRE"/>
    <property type="match status" value="1"/>
</dbReference>
<dbReference type="GO" id="GO:0003677">
    <property type="term" value="F:DNA binding"/>
    <property type="evidence" value="ECO:0007669"/>
    <property type="project" value="InterPro"/>
</dbReference>
<dbReference type="Gene3D" id="1.10.260.40">
    <property type="entry name" value="lambda repressor-like DNA-binding domains"/>
    <property type="match status" value="1"/>
</dbReference>
<dbReference type="SUPFAM" id="SSF47413">
    <property type="entry name" value="lambda repressor-like DNA-binding domains"/>
    <property type="match status" value="1"/>
</dbReference>
<dbReference type="InterPro" id="IPR001387">
    <property type="entry name" value="Cro/C1-type_HTH"/>
</dbReference>
<evidence type="ECO:0000313" key="3">
    <source>
        <dbReference type="EMBL" id="TWD76224.1"/>
    </source>
</evidence>
<evidence type="ECO:0000256" key="1">
    <source>
        <dbReference type="SAM" id="MobiDB-lite"/>
    </source>
</evidence>
<sequence>MQQVLSVPSQLGVLLKAARKEAGISQVKLAERLGISQSRMSHMELNPGSVSLEQLLALFGALGLEIMVGSKNPAKRSTAQAPDAGHPSARHVANEPPAPEW</sequence>
<name>A0A561BBD4_9BURK</name>